<dbReference type="AlphaFoldDB" id="A0A803KWN9"/>
<reference evidence="1" key="2">
    <citation type="submission" date="2021-03" db="UniProtKB">
        <authorList>
            <consortium name="EnsemblPlants"/>
        </authorList>
    </citation>
    <scope>IDENTIFICATION</scope>
</reference>
<name>A0A803KWN9_CHEQI</name>
<sequence>MEILDSQLVKEASKEQLVTMAKLVKECLNVEHEDRPTMKEVAVKLEGLKKHPLVKQNYIQTTDIIDQDLYPVPSNGNNEYAGSSEFYGQNSMQMHLISEMNHPR</sequence>
<dbReference type="Gene3D" id="1.10.510.10">
    <property type="entry name" value="Transferase(Phosphotransferase) domain 1"/>
    <property type="match status" value="1"/>
</dbReference>
<organism evidence="1 2">
    <name type="scientific">Chenopodium quinoa</name>
    <name type="common">Quinoa</name>
    <dbReference type="NCBI Taxonomy" id="63459"/>
    <lineage>
        <taxon>Eukaryota</taxon>
        <taxon>Viridiplantae</taxon>
        <taxon>Streptophyta</taxon>
        <taxon>Embryophyta</taxon>
        <taxon>Tracheophyta</taxon>
        <taxon>Spermatophyta</taxon>
        <taxon>Magnoliopsida</taxon>
        <taxon>eudicotyledons</taxon>
        <taxon>Gunneridae</taxon>
        <taxon>Pentapetalae</taxon>
        <taxon>Caryophyllales</taxon>
        <taxon>Chenopodiaceae</taxon>
        <taxon>Chenopodioideae</taxon>
        <taxon>Atripliceae</taxon>
        <taxon>Chenopodium</taxon>
    </lineage>
</organism>
<dbReference type="Gramene" id="AUR62003447-RA">
    <property type="protein sequence ID" value="AUR62003447-RA:cds"/>
    <property type="gene ID" value="AUR62003447"/>
</dbReference>
<dbReference type="Proteomes" id="UP000596660">
    <property type="component" value="Unplaced"/>
</dbReference>
<evidence type="ECO:0000313" key="1">
    <source>
        <dbReference type="EnsemblPlants" id="AUR62003447-RA:cds"/>
    </source>
</evidence>
<evidence type="ECO:0000313" key="2">
    <source>
        <dbReference type="Proteomes" id="UP000596660"/>
    </source>
</evidence>
<keyword evidence="2" id="KW-1185">Reference proteome</keyword>
<reference evidence="1" key="1">
    <citation type="journal article" date="2017" name="Nature">
        <title>The genome of Chenopodium quinoa.</title>
        <authorList>
            <person name="Jarvis D.E."/>
            <person name="Ho Y.S."/>
            <person name="Lightfoot D.J."/>
            <person name="Schmoeckel S.M."/>
            <person name="Li B."/>
            <person name="Borm T.J.A."/>
            <person name="Ohyanagi H."/>
            <person name="Mineta K."/>
            <person name="Michell C.T."/>
            <person name="Saber N."/>
            <person name="Kharbatia N.M."/>
            <person name="Rupper R.R."/>
            <person name="Sharp A.R."/>
            <person name="Dally N."/>
            <person name="Boughton B.A."/>
            <person name="Woo Y.H."/>
            <person name="Gao G."/>
            <person name="Schijlen E.G.W.M."/>
            <person name="Guo X."/>
            <person name="Momin A.A."/>
            <person name="Negrao S."/>
            <person name="Al-Babili S."/>
            <person name="Gehring C."/>
            <person name="Roessner U."/>
            <person name="Jung C."/>
            <person name="Murphy K."/>
            <person name="Arold S.T."/>
            <person name="Gojobori T."/>
            <person name="van der Linden C.G."/>
            <person name="van Loo E.N."/>
            <person name="Jellen E.N."/>
            <person name="Maughan P.J."/>
            <person name="Tester M."/>
        </authorList>
    </citation>
    <scope>NUCLEOTIDE SEQUENCE [LARGE SCALE GENOMIC DNA]</scope>
    <source>
        <strain evidence="1">cv. PI 614886</strain>
    </source>
</reference>
<accession>A0A803KWN9</accession>
<protein>
    <submittedName>
        <fullName evidence="1">Uncharacterized protein</fullName>
    </submittedName>
</protein>
<proteinExistence type="predicted"/>
<dbReference type="EnsemblPlants" id="AUR62003447-RA">
    <property type="protein sequence ID" value="AUR62003447-RA:cds"/>
    <property type="gene ID" value="AUR62003447"/>
</dbReference>